<evidence type="ECO:0000313" key="1">
    <source>
        <dbReference type="EMBL" id="KAJ8735989.1"/>
    </source>
</evidence>
<dbReference type="Proteomes" id="UP001231649">
    <property type="component" value="Chromosome 2"/>
</dbReference>
<comment type="caution">
    <text evidence="1">The sequence shown here is derived from an EMBL/GenBank/DDBJ whole genome shotgun (WGS) entry which is preliminary data.</text>
</comment>
<organism evidence="1 2">
    <name type="scientific">Mythimna loreyi</name>
    <dbReference type="NCBI Taxonomy" id="667449"/>
    <lineage>
        <taxon>Eukaryota</taxon>
        <taxon>Metazoa</taxon>
        <taxon>Ecdysozoa</taxon>
        <taxon>Arthropoda</taxon>
        <taxon>Hexapoda</taxon>
        <taxon>Insecta</taxon>
        <taxon>Pterygota</taxon>
        <taxon>Neoptera</taxon>
        <taxon>Endopterygota</taxon>
        <taxon>Lepidoptera</taxon>
        <taxon>Glossata</taxon>
        <taxon>Ditrysia</taxon>
        <taxon>Noctuoidea</taxon>
        <taxon>Noctuidae</taxon>
        <taxon>Noctuinae</taxon>
        <taxon>Hadenini</taxon>
        <taxon>Mythimna</taxon>
    </lineage>
</organism>
<gene>
    <name evidence="1" type="ORF">PYW08_006645</name>
</gene>
<reference evidence="1" key="1">
    <citation type="submission" date="2023-03" db="EMBL/GenBank/DDBJ databases">
        <title>Chromosome-level genomes of two armyworms, Mythimna separata and Mythimna loreyi, provide insights into the biosynthesis and reception of sex pheromones.</title>
        <authorList>
            <person name="Zhao H."/>
        </authorList>
    </citation>
    <scope>NUCLEOTIDE SEQUENCE</scope>
    <source>
        <strain evidence="1">BeijingLab</strain>
    </source>
</reference>
<accession>A0ACC2R7F8</accession>
<proteinExistence type="predicted"/>
<sequence>MDDSDIANLDLEFKRYLQLLRPYLGQLVDKNVIKICDAWIQRLSDCKDNEKALRNKYVFVLCYQLARGFLDLPFLNRPPAELQPLSDDLVSTESSTEVEYLVVDSDEPRMKVIFDNNKLNTSETECLGISSQGLDKITESVTSSDLNTRPVTKDLHKPTRNQCNMFCYTCPEVIHNLTENGDKFECRANNLVMKLREIKMHNMLLQKELEALKEESQAQKKEELIYECITKVDNATSAFIRSNESSVTLKSIKNQLQEVQDSRNTMIQTINSLQDQLDHANDLKQNEIEEINAKHKLELIKVRTAAREEIKEVFEKKLEELRSTYEDTINKIQETATVKEKELIKLKDEIIEEKEKLLEKKDAELVCLKIQNEDQRNNFHSMFSKFMERSNADLSGDSLRFKAQQLEKRLNKMEKSKMKTTKLYEAKLAQLQREQHLAECSLQLQLVRQRAQVVSEMAVESQSELNSSLEKLENKYKDIVANVQATAIQRRMQDQLALESIFQVACGMQEQKQIPFPKSQRNQNQSYESEISAIMRGNKVENVNPNGNKSFGEDSVSRGFCLNGERMGELFERVYIPQRDNGEAK</sequence>
<protein>
    <submittedName>
        <fullName evidence="1">Uncharacterized protein</fullName>
    </submittedName>
</protein>
<name>A0ACC2R7F8_9NEOP</name>
<keyword evidence="2" id="KW-1185">Reference proteome</keyword>
<dbReference type="EMBL" id="CM056778">
    <property type="protein sequence ID" value="KAJ8735989.1"/>
    <property type="molecule type" value="Genomic_DNA"/>
</dbReference>
<evidence type="ECO:0000313" key="2">
    <source>
        <dbReference type="Proteomes" id="UP001231649"/>
    </source>
</evidence>